<dbReference type="EMBL" id="FNXT01001079">
    <property type="protein sequence ID" value="SZX71801.1"/>
    <property type="molecule type" value="Genomic_DNA"/>
</dbReference>
<dbReference type="Gene3D" id="3.30.428.40">
    <property type="entry name" value="Protein of unknown function DUF3067"/>
    <property type="match status" value="1"/>
</dbReference>
<feature type="region of interest" description="Disordered" evidence="1">
    <location>
        <begin position="1"/>
        <end position="62"/>
    </location>
</feature>
<organism evidence="3 4">
    <name type="scientific">Tetradesmus obliquus</name>
    <name type="common">Green alga</name>
    <name type="synonym">Acutodesmus obliquus</name>
    <dbReference type="NCBI Taxonomy" id="3088"/>
    <lineage>
        <taxon>Eukaryota</taxon>
        <taxon>Viridiplantae</taxon>
        <taxon>Chlorophyta</taxon>
        <taxon>core chlorophytes</taxon>
        <taxon>Chlorophyceae</taxon>
        <taxon>CS clade</taxon>
        <taxon>Sphaeropleales</taxon>
        <taxon>Scenedesmaceae</taxon>
        <taxon>Tetradesmus</taxon>
    </lineage>
</organism>
<evidence type="ECO:0000313" key="3">
    <source>
        <dbReference type="EMBL" id="SZX76671.1"/>
    </source>
</evidence>
<dbReference type="PANTHER" id="PTHR35126">
    <property type="entry name" value="SLR0598 PROTEIN"/>
    <property type="match status" value="1"/>
</dbReference>
<dbReference type="PANTHER" id="PTHR35126:SF1">
    <property type="entry name" value="DUF3067 DOMAIN-CONTAINING PROTEIN"/>
    <property type="match status" value="1"/>
</dbReference>
<dbReference type="STRING" id="3088.A0A383WGY8"/>
<accession>A0A383WGY8</accession>
<gene>
    <name evidence="2" type="ORF">BQ4739_LOCUS11915</name>
    <name evidence="3" type="ORF">BQ4739_LOCUS17043</name>
</gene>
<reference evidence="3 4" key="1">
    <citation type="submission" date="2016-10" db="EMBL/GenBank/DDBJ databases">
        <authorList>
            <person name="Cai Z."/>
        </authorList>
    </citation>
    <scope>NUCLEOTIDE SEQUENCE [LARGE SCALE GENOMIC DNA]</scope>
</reference>
<dbReference type="AlphaFoldDB" id="A0A383WGY8"/>
<dbReference type="Proteomes" id="UP000256970">
    <property type="component" value="Unassembled WGS sequence"/>
</dbReference>
<keyword evidence="4" id="KW-1185">Reference proteome</keyword>
<dbReference type="EMBL" id="FNXT01001265">
    <property type="protein sequence ID" value="SZX76671.1"/>
    <property type="molecule type" value="Genomic_DNA"/>
</dbReference>
<evidence type="ECO:0000313" key="2">
    <source>
        <dbReference type="EMBL" id="SZX71801.1"/>
    </source>
</evidence>
<dbReference type="Pfam" id="PF11267">
    <property type="entry name" value="DUF3067"/>
    <property type="match status" value="1"/>
</dbReference>
<dbReference type="InterPro" id="IPR021420">
    <property type="entry name" value="DUF3067"/>
</dbReference>
<name>A0A383WGY8_TETOB</name>
<sequence length="201" mass="21740">MQLLLGRSPPASVHSKHHSCVGQTRPCNAGVAYGGSSSSNSSSRRRRLGHLQPARAAGTGGDAELSLEQKLAAELAARQAAEAKAAESAAAAAFDGTALLGLLRQKYGRSYDVSLVQRTYLGKVFIALNIMWRYKEQQSFSYTEEEYMQRLDYVAAALVSWGVVRSVQSQLAATKERPRVGKAVSIMLDVPGDKAREWIAV</sequence>
<protein>
    <submittedName>
        <fullName evidence="3">Uncharacterized protein</fullName>
    </submittedName>
</protein>
<evidence type="ECO:0000313" key="4">
    <source>
        <dbReference type="Proteomes" id="UP000256970"/>
    </source>
</evidence>
<proteinExistence type="predicted"/>
<evidence type="ECO:0000256" key="1">
    <source>
        <dbReference type="SAM" id="MobiDB-lite"/>
    </source>
</evidence>